<feature type="transmembrane region" description="Helical" evidence="7">
    <location>
        <begin position="168"/>
        <end position="188"/>
    </location>
</feature>
<name>A0A2T2P3Y8_CORCC</name>
<dbReference type="OrthoDB" id="3903189at2759"/>
<dbReference type="InterPro" id="IPR049326">
    <property type="entry name" value="Rhodopsin_dom_fungi"/>
</dbReference>
<feature type="region of interest" description="Disordered" evidence="6">
    <location>
        <begin position="337"/>
        <end position="480"/>
    </location>
</feature>
<dbReference type="InterPro" id="IPR052337">
    <property type="entry name" value="SAT4-like"/>
</dbReference>
<dbReference type="PANTHER" id="PTHR33048:SF149">
    <property type="entry name" value="UBID FAMILY DECARBOXYLASE"/>
    <property type="match status" value="1"/>
</dbReference>
<dbReference type="GO" id="GO:0016020">
    <property type="term" value="C:membrane"/>
    <property type="evidence" value="ECO:0007669"/>
    <property type="project" value="UniProtKB-SubCell"/>
</dbReference>
<organism evidence="9 10">
    <name type="scientific">Corynespora cassiicola Philippines</name>
    <dbReference type="NCBI Taxonomy" id="1448308"/>
    <lineage>
        <taxon>Eukaryota</taxon>
        <taxon>Fungi</taxon>
        <taxon>Dikarya</taxon>
        <taxon>Ascomycota</taxon>
        <taxon>Pezizomycotina</taxon>
        <taxon>Dothideomycetes</taxon>
        <taxon>Pleosporomycetidae</taxon>
        <taxon>Pleosporales</taxon>
        <taxon>Corynesporascaceae</taxon>
        <taxon>Corynespora</taxon>
    </lineage>
</organism>
<feature type="compositionally biased region" description="Polar residues" evidence="6">
    <location>
        <begin position="256"/>
        <end position="265"/>
    </location>
</feature>
<feature type="domain" description="Rhodopsin" evidence="8">
    <location>
        <begin position="35"/>
        <end position="225"/>
    </location>
</feature>
<dbReference type="Pfam" id="PF20684">
    <property type="entry name" value="Fung_rhodopsin"/>
    <property type="match status" value="1"/>
</dbReference>
<comment type="subcellular location">
    <subcellularLocation>
        <location evidence="1">Membrane</location>
        <topology evidence="1">Multi-pass membrane protein</topology>
    </subcellularLocation>
</comment>
<evidence type="ECO:0000259" key="8">
    <source>
        <dbReference type="Pfam" id="PF20684"/>
    </source>
</evidence>
<evidence type="ECO:0000256" key="1">
    <source>
        <dbReference type="ARBA" id="ARBA00004141"/>
    </source>
</evidence>
<feature type="transmembrane region" description="Helical" evidence="7">
    <location>
        <begin position="46"/>
        <end position="65"/>
    </location>
</feature>
<dbReference type="STRING" id="1448308.A0A2T2P3Y8"/>
<comment type="similarity">
    <text evidence="5">Belongs to the SAT4 family.</text>
</comment>
<feature type="transmembrane region" description="Helical" evidence="7">
    <location>
        <begin position="86"/>
        <end position="109"/>
    </location>
</feature>
<reference evidence="9 10" key="1">
    <citation type="journal article" date="2018" name="Front. Microbiol.">
        <title>Genome-Wide Analysis of Corynespora cassiicola Leaf Fall Disease Putative Effectors.</title>
        <authorList>
            <person name="Lopez D."/>
            <person name="Ribeiro S."/>
            <person name="Label P."/>
            <person name="Fumanal B."/>
            <person name="Venisse J.S."/>
            <person name="Kohler A."/>
            <person name="de Oliveira R.R."/>
            <person name="Labutti K."/>
            <person name="Lipzen A."/>
            <person name="Lail K."/>
            <person name="Bauer D."/>
            <person name="Ohm R.A."/>
            <person name="Barry K.W."/>
            <person name="Spatafora J."/>
            <person name="Grigoriev I.V."/>
            <person name="Martin F.M."/>
            <person name="Pujade-Renaud V."/>
        </authorList>
    </citation>
    <scope>NUCLEOTIDE SEQUENCE [LARGE SCALE GENOMIC DNA]</scope>
    <source>
        <strain evidence="9 10">Philippines</strain>
    </source>
</reference>
<feature type="compositionally biased region" description="Low complexity" evidence="6">
    <location>
        <begin position="297"/>
        <end position="324"/>
    </location>
</feature>
<dbReference type="EMBL" id="KZ678130">
    <property type="protein sequence ID" value="PSN72236.1"/>
    <property type="molecule type" value="Genomic_DNA"/>
</dbReference>
<keyword evidence="4 7" id="KW-0472">Membrane</keyword>
<feature type="region of interest" description="Disordered" evidence="6">
    <location>
        <begin position="295"/>
        <end position="324"/>
    </location>
</feature>
<dbReference type="Proteomes" id="UP000240883">
    <property type="component" value="Unassembled WGS sequence"/>
</dbReference>
<feature type="compositionally biased region" description="Low complexity" evidence="6">
    <location>
        <begin position="438"/>
        <end position="447"/>
    </location>
</feature>
<gene>
    <name evidence="9" type="ORF">BS50DRAFT_569774</name>
</gene>
<evidence type="ECO:0000313" key="10">
    <source>
        <dbReference type="Proteomes" id="UP000240883"/>
    </source>
</evidence>
<dbReference type="AlphaFoldDB" id="A0A2T2P3Y8"/>
<feature type="compositionally biased region" description="Polar residues" evidence="6">
    <location>
        <begin position="448"/>
        <end position="458"/>
    </location>
</feature>
<feature type="compositionally biased region" description="Pro residues" evidence="6">
    <location>
        <begin position="372"/>
        <end position="389"/>
    </location>
</feature>
<proteinExistence type="inferred from homology"/>
<keyword evidence="10" id="KW-1185">Reference proteome</keyword>
<sequence>MGIFIATCYTVLIVMTNIEAKAQSNLLPPNFDISSLTPQDISDREYGSKIVIVVEQMQIAVIWACKSCLLILYHRLTRMVASKENVAIKLLAVYVALGFVVMEILYFAAWCRPFRQYYAVPTQSTQCNALTNHRITNAFFNISSDLIMLCIALPMFIRSLLPLKRKLILCFIFSLGLFVILAAILNKYYSFSNPYETNWIFWYAREASTAILVANLPFTWTLLRKLFNVGAFDEEHPPPPTYHSSRTAGGRRTARVHNTTGTITHSTDRYLEGGSNGTKTTSHSMSLIGSICAGKQTTNTSSSNPSTLTTPSRGDQTSSTSQTSQNGLLVQAIAPHDFASPPTTASSDPYPDDLESGPHAARISPDTSIPLPALPPPATMPAAMPPRPVTPNSRPHFSVDGTGGFFANGRVTSPSPPPRRVHLRPQTASSQGSGGGSVAPPGGRRPSVTPSLTPSARSCASAGGGRSARDRKMRRERVGK</sequence>
<feature type="compositionally biased region" description="Basic residues" evidence="6">
    <location>
        <begin position="469"/>
        <end position="480"/>
    </location>
</feature>
<accession>A0A2T2P3Y8</accession>
<evidence type="ECO:0000256" key="7">
    <source>
        <dbReference type="SAM" id="Phobius"/>
    </source>
</evidence>
<evidence type="ECO:0000256" key="6">
    <source>
        <dbReference type="SAM" id="MobiDB-lite"/>
    </source>
</evidence>
<evidence type="ECO:0000256" key="4">
    <source>
        <dbReference type="ARBA" id="ARBA00023136"/>
    </source>
</evidence>
<evidence type="ECO:0000256" key="2">
    <source>
        <dbReference type="ARBA" id="ARBA00022692"/>
    </source>
</evidence>
<keyword evidence="2 7" id="KW-0812">Transmembrane</keyword>
<evidence type="ECO:0000256" key="3">
    <source>
        <dbReference type="ARBA" id="ARBA00022989"/>
    </source>
</evidence>
<evidence type="ECO:0000256" key="5">
    <source>
        <dbReference type="ARBA" id="ARBA00038359"/>
    </source>
</evidence>
<evidence type="ECO:0000313" key="9">
    <source>
        <dbReference type="EMBL" id="PSN72236.1"/>
    </source>
</evidence>
<protein>
    <recommendedName>
        <fullName evidence="8">Rhodopsin domain-containing protein</fullName>
    </recommendedName>
</protein>
<dbReference type="PANTHER" id="PTHR33048">
    <property type="entry name" value="PTH11-LIKE INTEGRAL MEMBRANE PROTEIN (AFU_ORTHOLOGUE AFUA_5G11245)"/>
    <property type="match status" value="1"/>
</dbReference>
<keyword evidence="3 7" id="KW-1133">Transmembrane helix</keyword>
<feature type="transmembrane region" description="Helical" evidence="7">
    <location>
        <begin position="138"/>
        <end position="156"/>
    </location>
</feature>
<feature type="region of interest" description="Disordered" evidence="6">
    <location>
        <begin position="237"/>
        <end position="283"/>
    </location>
</feature>
<feature type="transmembrane region" description="Helical" evidence="7">
    <location>
        <begin position="200"/>
        <end position="223"/>
    </location>
</feature>